<evidence type="ECO:0000256" key="3">
    <source>
        <dbReference type="ARBA" id="ARBA00022692"/>
    </source>
</evidence>
<evidence type="ECO:0000256" key="6">
    <source>
        <dbReference type="SAM" id="MobiDB-lite"/>
    </source>
</evidence>
<evidence type="ECO:0000256" key="5">
    <source>
        <dbReference type="ARBA" id="ARBA00023136"/>
    </source>
</evidence>
<dbReference type="InterPro" id="IPR010432">
    <property type="entry name" value="RDD"/>
</dbReference>
<evidence type="ECO:0000256" key="1">
    <source>
        <dbReference type="ARBA" id="ARBA00004651"/>
    </source>
</evidence>
<name>A0ABP9RQ26_9ACTN</name>
<comment type="caution">
    <text evidence="9">The sequence shown here is derived from an EMBL/GenBank/DDBJ whole genome shotgun (WGS) entry which is preliminary data.</text>
</comment>
<organism evidence="9 10">
    <name type="scientific">Rugosimonospora acidiphila</name>
    <dbReference type="NCBI Taxonomy" id="556531"/>
    <lineage>
        <taxon>Bacteria</taxon>
        <taxon>Bacillati</taxon>
        <taxon>Actinomycetota</taxon>
        <taxon>Actinomycetes</taxon>
        <taxon>Micromonosporales</taxon>
        <taxon>Micromonosporaceae</taxon>
        <taxon>Rugosimonospora</taxon>
    </lineage>
</organism>
<proteinExistence type="predicted"/>
<dbReference type="PANTHER" id="PTHR36115">
    <property type="entry name" value="PROLINE-RICH ANTIGEN HOMOLOG-RELATED"/>
    <property type="match status" value="1"/>
</dbReference>
<evidence type="ECO:0000259" key="8">
    <source>
        <dbReference type="Pfam" id="PF06271"/>
    </source>
</evidence>
<feature type="transmembrane region" description="Helical" evidence="7">
    <location>
        <begin position="118"/>
        <end position="138"/>
    </location>
</feature>
<comment type="subcellular location">
    <subcellularLocation>
        <location evidence="1">Cell membrane</location>
        <topology evidence="1">Multi-pass membrane protein</topology>
    </subcellularLocation>
</comment>
<dbReference type="Proteomes" id="UP001501570">
    <property type="component" value="Unassembled WGS sequence"/>
</dbReference>
<feature type="domain" description="RDD" evidence="8">
    <location>
        <begin position="47"/>
        <end position="151"/>
    </location>
</feature>
<dbReference type="EMBL" id="BAABJQ010000006">
    <property type="protein sequence ID" value="GAA5184171.1"/>
    <property type="molecule type" value="Genomic_DNA"/>
</dbReference>
<dbReference type="Pfam" id="PF06271">
    <property type="entry name" value="RDD"/>
    <property type="match status" value="1"/>
</dbReference>
<accession>A0ABP9RQ26</accession>
<feature type="compositionally biased region" description="Basic and acidic residues" evidence="6">
    <location>
        <begin position="1"/>
        <end position="12"/>
    </location>
</feature>
<feature type="transmembrane region" description="Helical" evidence="7">
    <location>
        <begin position="78"/>
        <end position="98"/>
    </location>
</feature>
<keyword evidence="4 7" id="KW-1133">Transmembrane helix</keyword>
<keyword evidence="5 7" id="KW-0472">Membrane</keyword>
<gene>
    <name evidence="9" type="ORF">GCM10023322_25040</name>
</gene>
<protein>
    <recommendedName>
        <fullName evidence="8">RDD domain-containing protein</fullName>
    </recommendedName>
</protein>
<keyword evidence="2" id="KW-1003">Cell membrane</keyword>
<evidence type="ECO:0000313" key="10">
    <source>
        <dbReference type="Proteomes" id="UP001501570"/>
    </source>
</evidence>
<evidence type="ECO:0000256" key="2">
    <source>
        <dbReference type="ARBA" id="ARBA00022475"/>
    </source>
</evidence>
<dbReference type="InterPro" id="IPR051791">
    <property type="entry name" value="Pra-immunoreactive"/>
</dbReference>
<evidence type="ECO:0000256" key="4">
    <source>
        <dbReference type="ARBA" id="ARBA00022989"/>
    </source>
</evidence>
<evidence type="ECO:0000256" key="7">
    <source>
        <dbReference type="SAM" id="Phobius"/>
    </source>
</evidence>
<keyword evidence="3 7" id="KW-0812">Transmembrane</keyword>
<dbReference type="PANTHER" id="PTHR36115:SF6">
    <property type="entry name" value="PROLINE-RICH ANTIGEN HOMOLOG"/>
    <property type="match status" value="1"/>
</dbReference>
<keyword evidence="10" id="KW-1185">Reference proteome</keyword>
<feature type="region of interest" description="Disordered" evidence="6">
    <location>
        <begin position="1"/>
        <end position="41"/>
    </location>
</feature>
<evidence type="ECO:0000313" key="9">
    <source>
        <dbReference type="EMBL" id="GAA5184171.1"/>
    </source>
</evidence>
<reference evidence="10" key="1">
    <citation type="journal article" date="2019" name="Int. J. Syst. Evol. Microbiol.">
        <title>The Global Catalogue of Microorganisms (GCM) 10K type strain sequencing project: providing services to taxonomists for standard genome sequencing and annotation.</title>
        <authorList>
            <consortium name="The Broad Institute Genomics Platform"/>
            <consortium name="The Broad Institute Genome Sequencing Center for Infectious Disease"/>
            <person name="Wu L."/>
            <person name="Ma J."/>
        </authorList>
    </citation>
    <scope>NUCLEOTIDE SEQUENCE [LARGE SCALE GENOMIC DNA]</scope>
    <source>
        <strain evidence="10">JCM 18304</strain>
    </source>
</reference>
<sequence length="166" mass="17519">MWHRPSGDDAPRRQTTLSGMAERSAKSTSYPSPSGGSGPARAIGEPANLGRRFIALMIDWILCLLVSRLFVGSVSEGWAPLVVLIVEYTFFIGLFAQTPGMKLTGVRCVSVFTGGAPGIPRTLLRALLLSIVIPCLIMDDQRRGLHDRAAGTIVTGTPATGGPTAG</sequence>
<feature type="transmembrane region" description="Helical" evidence="7">
    <location>
        <begin position="53"/>
        <end position="71"/>
    </location>
</feature>